<comment type="caution">
    <text evidence="3">The sequence shown here is derived from an EMBL/GenBank/DDBJ whole genome shotgun (WGS) entry which is preliminary data.</text>
</comment>
<dbReference type="Proteomes" id="UP000251341">
    <property type="component" value="Unassembled WGS sequence"/>
</dbReference>
<accession>A0A315EVS0</accession>
<dbReference type="SUPFAM" id="SSF53448">
    <property type="entry name" value="Nucleotide-diphospho-sugar transferases"/>
    <property type="match status" value="1"/>
</dbReference>
<evidence type="ECO:0000313" key="3">
    <source>
        <dbReference type="EMBL" id="PUE60044.1"/>
    </source>
</evidence>
<dbReference type="PANTHER" id="PTHR43777:SF1">
    <property type="entry name" value="MOLYBDENUM COFACTOR CYTIDYLYLTRANSFERASE"/>
    <property type="match status" value="1"/>
</dbReference>
<dbReference type="CDD" id="cd04182">
    <property type="entry name" value="GT_2_like_f"/>
    <property type="match status" value="1"/>
</dbReference>
<dbReference type="AlphaFoldDB" id="A0A315EVS0"/>
<evidence type="ECO:0000256" key="1">
    <source>
        <dbReference type="ARBA" id="ARBA00022842"/>
    </source>
</evidence>
<evidence type="ECO:0000259" key="2">
    <source>
        <dbReference type="Pfam" id="PF12804"/>
    </source>
</evidence>
<dbReference type="Pfam" id="PF12804">
    <property type="entry name" value="NTP_transf_3"/>
    <property type="match status" value="1"/>
</dbReference>
<organism evidence="3 4">
    <name type="scientific">Limnohabitans curvus</name>
    <dbReference type="NCBI Taxonomy" id="323423"/>
    <lineage>
        <taxon>Bacteria</taxon>
        <taxon>Pseudomonadati</taxon>
        <taxon>Pseudomonadota</taxon>
        <taxon>Betaproteobacteria</taxon>
        <taxon>Burkholderiales</taxon>
        <taxon>Comamonadaceae</taxon>
        <taxon>Limnohabitans</taxon>
    </lineage>
</organism>
<dbReference type="InterPro" id="IPR025877">
    <property type="entry name" value="MobA-like_NTP_Trfase"/>
</dbReference>
<dbReference type="GO" id="GO:0016779">
    <property type="term" value="F:nucleotidyltransferase activity"/>
    <property type="evidence" value="ECO:0007669"/>
    <property type="project" value="UniProtKB-ARBA"/>
</dbReference>
<sequence length="196" mass="20883">MFLRQSVTALPTVIVLAAGKGERFKASGGTQDKLQSLLCGQPVREHVLAAVRASGLPWHLVERTHTAHLTNPGMGDSIACGVAATPDAQGWLILPADLPLIQVSTLLKVAMALSEHEVVTPCYQGQQGHPVGFGLGCRAALSQLRGDQGARSVLAHHEVYRVAVDDDGCVLDVDTVDVLVLAELRLQEKRMYVGGH</sequence>
<keyword evidence="4" id="KW-1185">Reference proteome</keyword>
<dbReference type="InterPro" id="IPR029044">
    <property type="entry name" value="Nucleotide-diphossugar_trans"/>
</dbReference>
<name>A0A315EVS0_9BURK</name>
<dbReference type="Gene3D" id="3.90.550.10">
    <property type="entry name" value="Spore Coat Polysaccharide Biosynthesis Protein SpsA, Chain A"/>
    <property type="match status" value="1"/>
</dbReference>
<keyword evidence="1" id="KW-0460">Magnesium</keyword>
<proteinExistence type="predicted"/>
<gene>
    <name evidence="3" type="ORF">B9Z44_10955</name>
</gene>
<reference evidence="3 4" key="1">
    <citation type="submission" date="2017-04" db="EMBL/GenBank/DDBJ databases">
        <title>Unexpected and diverse lifestyles within the genus Limnohabitans.</title>
        <authorList>
            <person name="Kasalicky V."/>
            <person name="Mehrshad M."/>
            <person name="Andrei S.-A."/>
            <person name="Salcher M."/>
            <person name="Kratochvilova H."/>
            <person name="Simek K."/>
            <person name="Ghai R."/>
        </authorList>
    </citation>
    <scope>NUCLEOTIDE SEQUENCE [LARGE SCALE GENOMIC DNA]</scope>
    <source>
        <strain evidence="3 4">MWH-C5</strain>
    </source>
</reference>
<feature type="domain" description="MobA-like NTP transferase" evidence="2">
    <location>
        <begin position="13"/>
        <end position="157"/>
    </location>
</feature>
<dbReference type="PANTHER" id="PTHR43777">
    <property type="entry name" value="MOLYBDENUM COFACTOR CYTIDYLYLTRANSFERASE"/>
    <property type="match status" value="1"/>
</dbReference>
<evidence type="ECO:0000313" key="4">
    <source>
        <dbReference type="Proteomes" id="UP000251341"/>
    </source>
</evidence>
<dbReference type="EMBL" id="NESP01000001">
    <property type="protein sequence ID" value="PUE60044.1"/>
    <property type="molecule type" value="Genomic_DNA"/>
</dbReference>
<protein>
    <recommendedName>
        <fullName evidence="2">MobA-like NTP transferase domain-containing protein</fullName>
    </recommendedName>
</protein>